<evidence type="ECO:0000313" key="2">
    <source>
        <dbReference type="Proteomes" id="UP001161325"/>
    </source>
</evidence>
<evidence type="ECO:0008006" key="3">
    <source>
        <dbReference type="Google" id="ProtNLM"/>
    </source>
</evidence>
<gene>
    <name evidence="1" type="ORF">rosag_47530</name>
</gene>
<protein>
    <recommendedName>
        <fullName evidence="3">DUF559 domain-containing protein</fullName>
    </recommendedName>
</protein>
<dbReference type="AlphaFoldDB" id="A0AA37V2R6"/>
<keyword evidence="2" id="KW-1185">Reference proteome</keyword>
<organism evidence="1 2">
    <name type="scientific">Roseisolibacter agri</name>
    <dbReference type="NCBI Taxonomy" id="2014610"/>
    <lineage>
        <taxon>Bacteria</taxon>
        <taxon>Pseudomonadati</taxon>
        <taxon>Gemmatimonadota</taxon>
        <taxon>Gemmatimonadia</taxon>
        <taxon>Gemmatimonadales</taxon>
        <taxon>Gemmatimonadaceae</taxon>
        <taxon>Roseisolibacter</taxon>
    </lineage>
</organism>
<accession>A0AA37V2R6</accession>
<dbReference type="RefSeq" id="WP_284352645.1">
    <property type="nucleotide sequence ID" value="NZ_BRXS01000008.1"/>
</dbReference>
<proteinExistence type="predicted"/>
<reference evidence="1" key="1">
    <citation type="submission" date="2022-08" db="EMBL/GenBank/DDBJ databases">
        <title>Draft genome sequencing of Roseisolibacter agri AW1220.</title>
        <authorList>
            <person name="Tobiishi Y."/>
            <person name="Tonouchi A."/>
        </authorList>
    </citation>
    <scope>NUCLEOTIDE SEQUENCE</scope>
    <source>
        <strain evidence="1">AW1220</strain>
    </source>
</reference>
<comment type="caution">
    <text evidence="1">The sequence shown here is derived from an EMBL/GenBank/DDBJ whole genome shotgun (WGS) entry which is preliminary data.</text>
</comment>
<dbReference type="EMBL" id="BRXS01000008">
    <property type="protein sequence ID" value="GLC28240.1"/>
    <property type="molecule type" value="Genomic_DNA"/>
</dbReference>
<evidence type="ECO:0000313" key="1">
    <source>
        <dbReference type="EMBL" id="GLC28240.1"/>
    </source>
</evidence>
<dbReference type="Proteomes" id="UP001161325">
    <property type="component" value="Unassembled WGS sequence"/>
</dbReference>
<name>A0AA37V2R6_9BACT</name>
<sequence length="162" mass="18086">MYRRLRASLDAGIERPFFEHYFKACRARLGDRLPALVPQVYLHYDPKSVHERVRLAAAAPRPAATDGDALPLPRQRMDFLLLLPGQVRVVLELDGQQHYAVGADAGAAASPAQYARMVSADRDLRLDGYEVYRFGGYELQAGRLDDVVGSFFARLFARHGVA</sequence>